<comment type="similarity">
    <text evidence="2">Belongs to the SUA5 family.</text>
</comment>
<accession>A0A9W8TQ29</accession>
<comment type="catalytic activity">
    <reaction evidence="7">
        <text>L-threonine + hydrogencarbonate + ATP = L-threonylcarbamoyladenylate + diphosphate + H2O</text>
        <dbReference type="Rhea" id="RHEA:36407"/>
        <dbReference type="ChEBI" id="CHEBI:15377"/>
        <dbReference type="ChEBI" id="CHEBI:17544"/>
        <dbReference type="ChEBI" id="CHEBI:30616"/>
        <dbReference type="ChEBI" id="CHEBI:33019"/>
        <dbReference type="ChEBI" id="CHEBI:57926"/>
        <dbReference type="ChEBI" id="CHEBI:73682"/>
        <dbReference type="EC" id="2.7.7.87"/>
    </reaction>
</comment>
<name>A0A9W8TQ29_9PEZI</name>
<evidence type="ECO:0000256" key="7">
    <source>
        <dbReference type="ARBA" id="ARBA00048366"/>
    </source>
</evidence>
<dbReference type="VEuPathDB" id="FungiDB:F4678DRAFT_472747"/>
<keyword evidence="10" id="KW-1185">Reference proteome</keyword>
<dbReference type="GO" id="GO:0003725">
    <property type="term" value="F:double-stranded RNA binding"/>
    <property type="evidence" value="ECO:0007669"/>
    <property type="project" value="InterPro"/>
</dbReference>
<evidence type="ECO:0000313" key="10">
    <source>
        <dbReference type="Proteomes" id="UP001148614"/>
    </source>
</evidence>
<evidence type="ECO:0000256" key="4">
    <source>
        <dbReference type="ARBA" id="ARBA00015492"/>
    </source>
</evidence>
<feature type="domain" description="YrdC-like" evidence="8">
    <location>
        <begin position="19"/>
        <end position="217"/>
    </location>
</feature>
<evidence type="ECO:0000256" key="3">
    <source>
        <dbReference type="ARBA" id="ARBA00012584"/>
    </source>
</evidence>
<proteinExistence type="inferred from homology"/>
<dbReference type="EC" id="2.7.7.87" evidence="3"/>
<comment type="subcellular location">
    <subcellularLocation>
        <location evidence="1">Cytoplasm</location>
    </subcellularLocation>
</comment>
<dbReference type="PANTHER" id="PTHR17490">
    <property type="entry name" value="SUA5"/>
    <property type="match status" value="1"/>
</dbReference>
<dbReference type="AlphaFoldDB" id="A0A9W8TQ29"/>
<dbReference type="Gene3D" id="3.90.870.10">
    <property type="entry name" value="DHBP synthase"/>
    <property type="match status" value="1"/>
</dbReference>
<gene>
    <name evidence="9" type="ORF">NPX13_g2882</name>
</gene>
<dbReference type="PANTHER" id="PTHR17490:SF10">
    <property type="entry name" value="THREONYLCARBAMOYL-AMP SYNTHASE"/>
    <property type="match status" value="1"/>
</dbReference>
<evidence type="ECO:0000259" key="8">
    <source>
        <dbReference type="PROSITE" id="PS51163"/>
    </source>
</evidence>
<dbReference type="GO" id="GO:0005737">
    <property type="term" value="C:cytoplasm"/>
    <property type="evidence" value="ECO:0007669"/>
    <property type="project" value="UniProtKB-SubCell"/>
</dbReference>
<evidence type="ECO:0000256" key="2">
    <source>
        <dbReference type="ARBA" id="ARBA00007663"/>
    </source>
</evidence>
<dbReference type="InterPro" id="IPR017945">
    <property type="entry name" value="DHBP_synth_RibB-like_a/b_dom"/>
</dbReference>
<dbReference type="Pfam" id="PF01300">
    <property type="entry name" value="Sua5_yciO_yrdC"/>
    <property type="match status" value="1"/>
</dbReference>
<evidence type="ECO:0000256" key="5">
    <source>
        <dbReference type="ARBA" id="ARBA00022490"/>
    </source>
</evidence>
<dbReference type="EMBL" id="JANPWZ010000326">
    <property type="protein sequence ID" value="KAJ3577690.1"/>
    <property type="molecule type" value="Genomic_DNA"/>
</dbReference>
<dbReference type="PROSITE" id="PS51163">
    <property type="entry name" value="YRDC"/>
    <property type="match status" value="1"/>
</dbReference>
<dbReference type="SUPFAM" id="SSF55821">
    <property type="entry name" value="YrdC/RibB"/>
    <property type="match status" value="1"/>
</dbReference>
<dbReference type="Proteomes" id="UP001148614">
    <property type="component" value="Unassembled WGS sequence"/>
</dbReference>
<dbReference type="InterPro" id="IPR050156">
    <property type="entry name" value="TC-AMP_synthase_SUA5"/>
</dbReference>
<reference evidence="9" key="1">
    <citation type="submission" date="2022-07" db="EMBL/GenBank/DDBJ databases">
        <title>Genome Sequence of Xylaria arbuscula.</title>
        <authorList>
            <person name="Buettner E."/>
        </authorList>
    </citation>
    <scope>NUCLEOTIDE SEQUENCE</scope>
    <source>
        <strain evidence="9">VT107</strain>
    </source>
</reference>
<evidence type="ECO:0000256" key="1">
    <source>
        <dbReference type="ARBA" id="ARBA00004496"/>
    </source>
</evidence>
<evidence type="ECO:0000313" key="9">
    <source>
        <dbReference type="EMBL" id="KAJ3577690.1"/>
    </source>
</evidence>
<evidence type="ECO:0000256" key="6">
    <source>
        <dbReference type="ARBA" id="ARBA00022679"/>
    </source>
</evidence>
<dbReference type="GO" id="GO:0061710">
    <property type="term" value="F:L-threonylcarbamoyladenylate synthase"/>
    <property type="evidence" value="ECO:0007669"/>
    <property type="project" value="UniProtKB-EC"/>
</dbReference>
<keyword evidence="6" id="KW-0808">Transferase</keyword>
<protein>
    <recommendedName>
        <fullName evidence="4">Threonylcarbamoyl-AMP synthase</fullName>
        <ecNumber evidence="3">2.7.7.87</ecNumber>
    </recommendedName>
</protein>
<dbReference type="InterPro" id="IPR006070">
    <property type="entry name" value="Sua5-like_dom"/>
</dbReference>
<dbReference type="GO" id="GO:0006450">
    <property type="term" value="P:regulation of translational fidelity"/>
    <property type="evidence" value="ECO:0007669"/>
    <property type="project" value="TreeGrafter"/>
</dbReference>
<organism evidence="9 10">
    <name type="scientific">Xylaria arbuscula</name>
    <dbReference type="NCBI Taxonomy" id="114810"/>
    <lineage>
        <taxon>Eukaryota</taxon>
        <taxon>Fungi</taxon>
        <taxon>Dikarya</taxon>
        <taxon>Ascomycota</taxon>
        <taxon>Pezizomycotina</taxon>
        <taxon>Sordariomycetes</taxon>
        <taxon>Xylariomycetidae</taxon>
        <taxon>Xylariales</taxon>
        <taxon>Xylariaceae</taxon>
        <taxon>Xylaria</taxon>
    </lineage>
</organism>
<keyword evidence="5" id="KW-0963">Cytoplasm</keyword>
<sequence length="256" mass="28391">MATKVPRVIPVPGTVPDVQRDAREAFEVLKAGGIIIAPIDTGYGIMACSAEGIERAFAAKQRKFGHTVGVIGTYATHEQLHMLPPEKFEITRVITQGMNSMLGVIARYNKDHPRLAAWTPKTLALTTRGDTLGIGIAECPFLRELGRLNDEDGQLMVGSSANLTGRGAKFRIEDIEPEVFQSADLVVDYGLQRYHRYQRSGTIIDMDSMRVLRIGANYEVFRERIRKWWGVELPEDPENKIDRVNGVGVGVSVNVN</sequence>
<comment type="caution">
    <text evidence="9">The sequence shown here is derived from an EMBL/GenBank/DDBJ whole genome shotgun (WGS) entry which is preliminary data.</text>
</comment>
<dbReference type="GO" id="GO:0000049">
    <property type="term" value="F:tRNA binding"/>
    <property type="evidence" value="ECO:0007669"/>
    <property type="project" value="TreeGrafter"/>
</dbReference>